<feature type="transmembrane region" description="Helical" evidence="7">
    <location>
        <begin position="405"/>
        <end position="423"/>
    </location>
</feature>
<dbReference type="InterPro" id="IPR002123">
    <property type="entry name" value="Plipid/glycerol_acylTrfase"/>
</dbReference>
<evidence type="ECO:0000259" key="8">
    <source>
        <dbReference type="SMART" id="SM00563"/>
    </source>
</evidence>
<feature type="transmembrane region" description="Helical" evidence="7">
    <location>
        <begin position="335"/>
        <end position="360"/>
    </location>
</feature>
<accession>A0A840BKW7</accession>
<comment type="caution">
    <text evidence="9">The sequence shown here is derived from an EMBL/GenBank/DDBJ whole genome shotgun (WGS) entry which is preliminary data.</text>
</comment>
<evidence type="ECO:0000256" key="7">
    <source>
        <dbReference type="SAM" id="Phobius"/>
    </source>
</evidence>
<evidence type="ECO:0000313" key="9">
    <source>
        <dbReference type="EMBL" id="MBB4013895.1"/>
    </source>
</evidence>
<name>A0A840BKW7_9RHOO</name>
<dbReference type="Pfam" id="PF01553">
    <property type="entry name" value="Acyltransferase"/>
    <property type="match status" value="1"/>
</dbReference>
<sequence length="626" mass="67719">MTIEHNPFSLLKTRRFLPLFTTQFLGAFNDNVLKQALLLLITFQGGEVMGLSPALMVQVASGLFVLPMFLFSASAGQIADAFDKARLIRWVKLAEVGIALIAAAGFFFKQVPLLLTALFLMGLHSTVFGPLKYAILPQHLHPDEVVGGNAWVESGTFVAILLGSILGGLLIAVPGTGPAWAGGACVVLAICGFFACQAIPSAPPLGTVKLNWNPFTEIAQNMRIARGNRTVFMGMMGISWFWFYGAMMLSQFGPFVKDVIGGSEHLSTFLLSTFIIGIALGSLLAERASGGKVELGLVPLASIGMTVFGVDLYFASPATPHAGIEVAGFLALPGAWRLMADLVLIGVFGGLYTIPLYALIQTRCEPAYRSRIVAANNILNAGFMVASAGYAFFALHQGATIPEMFLYAALMNVAVAVFIYSLVPEFLQRLIVWLLVHSFYRVKARGYQNIPAEGPAVVVCNHVSFVDPLILMAESRRPIRFVMDHRIFRMPIINFVFRQGRAIPIAPAKEDPAMLEAAYEEVAKTLEAGDLVGIFPEGRITDTGELNPFKGGISRIVERTPVPIVPMALSGLWGSFFSRKDGPAMSKPFRRGLFSKIELHIGEALAPGDATPEALQQRVAALRSRP</sequence>
<evidence type="ECO:0000256" key="4">
    <source>
        <dbReference type="ARBA" id="ARBA00022692"/>
    </source>
</evidence>
<feature type="transmembrane region" description="Helical" evidence="7">
    <location>
        <begin position="372"/>
        <end position="393"/>
    </location>
</feature>
<dbReference type="GO" id="GO:0005886">
    <property type="term" value="C:plasma membrane"/>
    <property type="evidence" value="ECO:0007669"/>
    <property type="project" value="UniProtKB-SubCell"/>
</dbReference>
<feature type="transmembrane region" description="Helical" evidence="7">
    <location>
        <begin position="265"/>
        <end position="285"/>
    </location>
</feature>
<evidence type="ECO:0000256" key="3">
    <source>
        <dbReference type="ARBA" id="ARBA00022475"/>
    </source>
</evidence>
<dbReference type="SUPFAM" id="SSF69593">
    <property type="entry name" value="Glycerol-3-phosphate (1)-acyltransferase"/>
    <property type="match status" value="1"/>
</dbReference>
<keyword evidence="5 7" id="KW-1133">Transmembrane helix</keyword>
<keyword evidence="4 7" id="KW-0812">Transmembrane</keyword>
<evidence type="ECO:0000256" key="1">
    <source>
        <dbReference type="ARBA" id="ARBA00004651"/>
    </source>
</evidence>
<evidence type="ECO:0000256" key="6">
    <source>
        <dbReference type="ARBA" id="ARBA00023136"/>
    </source>
</evidence>
<proteinExistence type="predicted"/>
<feature type="transmembrane region" description="Helical" evidence="7">
    <location>
        <begin position="297"/>
        <end position="315"/>
    </location>
</feature>
<comment type="subcellular location">
    <subcellularLocation>
        <location evidence="1">Cell membrane</location>
        <topology evidence="1">Multi-pass membrane protein</topology>
    </subcellularLocation>
</comment>
<feature type="transmembrane region" description="Helical" evidence="7">
    <location>
        <begin position="55"/>
        <end position="75"/>
    </location>
</feature>
<dbReference type="PANTHER" id="PTHR43266:SF2">
    <property type="entry name" value="MAJOR FACILITATOR SUPERFAMILY (MFS) PROFILE DOMAIN-CONTAINING PROTEIN"/>
    <property type="match status" value="1"/>
</dbReference>
<dbReference type="InterPro" id="IPR011701">
    <property type="entry name" value="MFS"/>
</dbReference>
<dbReference type="PANTHER" id="PTHR43266">
    <property type="entry name" value="MACROLIDE-EFFLUX PROTEIN"/>
    <property type="match status" value="1"/>
</dbReference>
<dbReference type="Proteomes" id="UP000561045">
    <property type="component" value="Unassembled WGS sequence"/>
</dbReference>
<evidence type="ECO:0000256" key="2">
    <source>
        <dbReference type="ARBA" id="ARBA00022448"/>
    </source>
</evidence>
<feature type="transmembrane region" description="Helical" evidence="7">
    <location>
        <begin position="156"/>
        <end position="173"/>
    </location>
</feature>
<evidence type="ECO:0000313" key="10">
    <source>
        <dbReference type="Proteomes" id="UP000561045"/>
    </source>
</evidence>
<keyword evidence="2" id="KW-0813">Transport</keyword>
<gene>
    <name evidence="9" type="ORF">GGR36_003241</name>
</gene>
<evidence type="ECO:0000256" key="5">
    <source>
        <dbReference type="ARBA" id="ARBA00022989"/>
    </source>
</evidence>
<dbReference type="GO" id="GO:0016746">
    <property type="term" value="F:acyltransferase activity"/>
    <property type="evidence" value="ECO:0007669"/>
    <property type="project" value="InterPro"/>
</dbReference>
<keyword evidence="3" id="KW-1003">Cell membrane</keyword>
<dbReference type="Gene3D" id="1.20.1250.20">
    <property type="entry name" value="MFS general substrate transporter like domains"/>
    <property type="match status" value="1"/>
</dbReference>
<dbReference type="Pfam" id="PF07690">
    <property type="entry name" value="MFS_1"/>
    <property type="match status" value="1"/>
</dbReference>
<dbReference type="CDD" id="cd07989">
    <property type="entry name" value="LPLAT_AGPAT-like"/>
    <property type="match status" value="1"/>
</dbReference>
<feature type="transmembrane region" description="Helical" evidence="7">
    <location>
        <begin position="87"/>
        <end position="108"/>
    </location>
</feature>
<dbReference type="SUPFAM" id="SSF103473">
    <property type="entry name" value="MFS general substrate transporter"/>
    <property type="match status" value="1"/>
</dbReference>
<dbReference type="EMBL" id="JACIET010000002">
    <property type="protein sequence ID" value="MBB4013895.1"/>
    <property type="molecule type" value="Genomic_DNA"/>
</dbReference>
<dbReference type="CDD" id="cd06173">
    <property type="entry name" value="MFS_MefA_like"/>
    <property type="match status" value="1"/>
</dbReference>
<feature type="domain" description="Phospholipid/glycerol acyltransferase" evidence="8">
    <location>
        <begin position="456"/>
        <end position="572"/>
    </location>
</feature>
<dbReference type="InterPro" id="IPR036259">
    <property type="entry name" value="MFS_trans_sf"/>
</dbReference>
<dbReference type="RefSeq" id="WP_183635805.1">
    <property type="nucleotide sequence ID" value="NZ_BAABLE010000005.1"/>
</dbReference>
<dbReference type="GO" id="GO:0022857">
    <property type="term" value="F:transmembrane transporter activity"/>
    <property type="evidence" value="ECO:0007669"/>
    <property type="project" value="InterPro"/>
</dbReference>
<dbReference type="SMART" id="SM00563">
    <property type="entry name" value="PlsC"/>
    <property type="match status" value="1"/>
</dbReference>
<organism evidence="9 10">
    <name type="scientific">Niveibacterium umoris</name>
    <dbReference type="NCBI Taxonomy" id="1193620"/>
    <lineage>
        <taxon>Bacteria</taxon>
        <taxon>Pseudomonadati</taxon>
        <taxon>Pseudomonadota</taxon>
        <taxon>Betaproteobacteria</taxon>
        <taxon>Rhodocyclales</taxon>
        <taxon>Rhodocyclaceae</taxon>
        <taxon>Niveibacterium</taxon>
    </lineage>
</organism>
<reference evidence="9 10" key="1">
    <citation type="submission" date="2020-08" db="EMBL/GenBank/DDBJ databases">
        <title>Genomic Encyclopedia of Type Strains, Phase IV (KMG-IV): sequencing the most valuable type-strain genomes for metagenomic binning, comparative biology and taxonomic classification.</title>
        <authorList>
            <person name="Goeker M."/>
        </authorList>
    </citation>
    <scope>NUCLEOTIDE SEQUENCE [LARGE SCALE GENOMIC DNA]</scope>
    <source>
        <strain evidence="9 10">DSM 106739</strain>
    </source>
</reference>
<keyword evidence="6 7" id="KW-0472">Membrane</keyword>
<feature type="transmembrane region" description="Helical" evidence="7">
    <location>
        <begin position="231"/>
        <end position="253"/>
    </location>
</feature>
<protein>
    <recommendedName>
        <fullName evidence="8">Phospholipid/glycerol acyltransferase domain-containing protein</fullName>
    </recommendedName>
</protein>
<keyword evidence="10" id="KW-1185">Reference proteome</keyword>
<dbReference type="AlphaFoldDB" id="A0A840BKW7"/>